<dbReference type="AlphaFoldDB" id="A0A934UVM0"/>
<comment type="subunit">
    <text evidence="10">Homodimer.</text>
</comment>
<evidence type="ECO:0000256" key="2">
    <source>
        <dbReference type="ARBA" id="ARBA00004496"/>
    </source>
</evidence>
<proteinExistence type="inferred from homology"/>
<dbReference type="Pfam" id="PF13522">
    <property type="entry name" value="GATase_6"/>
    <property type="match status" value="1"/>
</dbReference>
<evidence type="ECO:0000256" key="8">
    <source>
        <dbReference type="ARBA" id="ARBA00022737"/>
    </source>
</evidence>
<feature type="domain" description="SIS" evidence="12">
    <location>
        <begin position="461"/>
        <end position="606"/>
    </location>
</feature>
<dbReference type="Gene3D" id="3.40.50.10490">
    <property type="entry name" value="Glucose-6-phosphate isomerase like protein, domain 1"/>
    <property type="match status" value="2"/>
</dbReference>
<dbReference type="GO" id="GO:0006047">
    <property type="term" value="P:UDP-N-acetylglucosamine metabolic process"/>
    <property type="evidence" value="ECO:0007669"/>
    <property type="project" value="TreeGrafter"/>
</dbReference>
<comment type="catalytic activity">
    <reaction evidence="1 10">
        <text>D-fructose 6-phosphate + L-glutamine = D-glucosamine 6-phosphate + L-glutamate</text>
        <dbReference type="Rhea" id="RHEA:13237"/>
        <dbReference type="ChEBI" id="CHEBI:29985"/>
        <dbReference type="ChEBI" id="CHEBI:58359"/>
        <dbReference type="ChEBI" id="CHEBI:58725"/>
        <dbReference type="ChEBI" id="CHEBI:61527"/>
        <dbReference type="EC" id="2.6.1.16"/>
    </reaction>
</comment>
<dbReference type="FunFam" id="3.40.50.10490:FF:000001">
    <property type="entry name" value="Glutamine--fructose-6-phosphate aminotransferase [isomerizing]"/>
    <property type="match status" value="1"/>
</dbReference>
<dbReference type="PROSITE" id="PS51464">
    <property type="entry name" value="SIS"/>
    <property type="match status" value="2"/>
</dbReference>
<dbReference type="SUPFAM" id="SSF56235">
    <property type="entry name" value="N-terminal nucleophile aminohydrolases (Ntn hydrolases)"/>
    <property type="match status" value="1"/>
</dbReference>
<evidence type="ECO:0000259" key="11">
    <source>
        <dbReference type="PROSITE" id="PS51278"/>
    </source>
</evidence>
<name>A0A934UVM0_9MICO</name>
<dbReference type="GO" id="GO:0006002">
    <property type="term" value="P:fructose 6-phosphate metabolic process"/>
    <property type="evidence" value="ECO:0007669"/>
    <property type="project" value="TreeGrafter"/>
</dbReference>
<dbReference type="CDD" id="cd05008">
    <property type="entry name" value="SIS_GlmS_GlmD_1"/>
    <property type="match status" value="1"/>
</dbReference>
<comment type="subcellular location">
    <subcellularLocation>
        <location evidence="2 10">Cytoplasm</location>
    </subcellularLocation>
</comment>
<keyword evidence="14" id="KW-1185">Reference proteome</keyword>
<dbReference type="InterPro" id="IPR017932">
    <property type="entry name" value="GATase_2_dom"/>
</dbReference>
<dbReference type="EMBL" id="JAEHOI010000001">
    <property type="protein sequence ID" value="MBK0420709.1"/>
    <property type="molecule type" value="Genomic_DNA"/>
</dbReference>
<dbReference type="PANTHER" id="PTHR10937:SF0">
    <property type="entry name" value="GLUTAMINE--FRUCTOSE-6-PHOSPHATE TRANSAMINASE (ISOMERIZING)"/>
    <property type="match status" value="1"/>
</dbReference>
<dbReference type="SUPFAM" id="SSF53697">
    <property type="entry name" value="SIS domain"/>
    <property type="match status" value="1"/>
</dbReference>
<dbReference type="GO" id="GO:0005975">
    <property type="term" value="P:carbohydrate metabolic process"/>
    <property type="evidence" value="ECO:0007669"/>
    <property type="project" value="UniProtKB-UniRule"/>
</dbReference>
<sequence>MCGIVGYVGPNDTVEALLNGLRRLEYRGYDSAGIAVVDETGGISVRKRSGKLARLEELLAENPVSATGTGIGHTRWATHGGPTDVNAHPHLGDDGKLALIHNGIVENFAELRAELEADGVELVSETDTEVVAKLVGREVAETGDLETAFRNVVKRLHGTFTLLAMHRDEPGKVVSARHHSPLVVGLGDGENFLGSDVAAFVSATRRAVAVDEDNIAVITPEEVRITDFDGNPVEYSEFEVEWDADAADKGGWSSFMAKEINEQPEAVENTVRGRVVDGLVDIPELSALGDDRLREIDRIIIIACGTASYAGQVGSYAIEQWARIPVEVQLSHEFRYRDPVLSDRTMVISVSQSGETMDTLMAVKYAIERGVTTVSVCNTQSATIPRESDAAVYTHAGPEVAVASTKAFTAQITALYLIGLHLGRVRGTLSAEASAEAVQQFAELPEKMREAVATHEQIAQLAHWMADTRSVLFLGRHVGYPIALEGALKLKEIAYIHAEGFAAGELKHGPIALIDHGQPVFVLVPSPRTAPLMHSKVVSNIQEIRARGARVIAIVEVGDTAVLPYADDVIRLPLADALFEPLLEVVPLQWFALELSTAKGLDVDQPRNLAKSVTVE</sequence>
<dbReference type="Gene3D" id="3.60.20.10">
    <property type="entry name" value="Glutamine Phosphoribosylpyrophosphate, subunit 1, domain 1"/>
    <property type="match status" value="1"/>
</dbReference>
<evidence type="ECO:0000256" key="6">
    <source>
        <dbReference type="ARBA" id="ARBA00022576"/>
    </source>
</evidence>
<comment type="caution">
    <text evidence="13">The sequence shown here is derived from an EMBL/GenBank/DDBJ whole genome shotgun (WGS) entry which is preliminary data.</text>
</comment>
<evidence type="ECO:0000313" key="13">
    <source>
        <dbReference type="EMBL" id="MBK0420709.1"/>
    </source>
</evidence>
<dbReference type="FunFam" id="3.60.20.10:FF:000006">
    <property type="entry name" value="Glutamine--fructose-6-phosphate aminotransferase [isomerizing]"/>
    <property type="match status" value="1"/>
</dbReference>
<reference evidence="13" key="1">
    <citation type="submission" date="2020-12" db="EMBL/GenBank/DDBJ databases">
        <title>Leucobacter sp. CAS2, isolated from Chromium sludge.</title>
        <authorList>
            <person name="Xu Z."/>
        </authorList>
    </citation>
    <scope>NUCLEOTIDE SEQUENCE</scope>
    <source>
        <strain evidence="13">CSA2</strain>
    </source>
</reference>
<dbReference type="InterPro" id="IPR001347">
    <property type="entry name" value="SIS_dom"/>
</dbReference>
<accession>A0A934UVM0</accession>
<evidence type="ECO:0000256" key="9">
    <source>
        <dbReference type="ARBA" id="ARBA00022962"/>
    </source>
</evidence>
<dbReference type="HAMAP" id="MF_00164">
    <property type="entry name" value="GlmS"/>
    <property type="match status" value="1"/>
</dbReference>
<dbReference type="RefSeq" id="WP_200130913.1">
    <property type="nucleotide sequence ID" value="NZ_JAEHOI010000001.1"/>
</dbReference>
<dbReference type="InterPro" id="IPR029055">
    <property type="entry name" value="Ntn_hydrolases_N"/>
</dbReference>
<dbReference type="GO" id="GO:0004360">
    <property type="term" value="F:glutamine-fructose-6-phosphate transaminase (isomerizing) activity"/>
    <property type="evidence" value="ECO:0007669"/>
    <property type="project" value="UniProtKB-UniRule"/>
</dbReference>
<dbReference type="Pfam" id="PF01380">
    <property type="entry name" value="SIS"/>
    <property type="match status" value="2"/>
</dbReference>
<feature type="domain" description="Glutamine amidotransferase type-2" evidence="11">
    <location>
        <begin position="2"/>
        <end position="221"/>
    </location>
</feature>
<evidence type="ECO:0000313" key="14">
    <source>
        <dbReference type="Proteomes" id="UP000618733"/>
    </source>
</evidence>
<dbReference type="CDD" id="cd05009">
    <property type="entry name" value="SIS_GlmS_GlmD_2"/>
    <property type="match status" value="1"/>
</dbReference>
<feature type="initiator methionine" description="Removed" evidence="10">
    <location>
        <position position="1"/>
    </location>
</feature>
<dbReference type="GO" id="GO:0006487">
    <property type="term" value="P:protein N-linked glycosylation"/>
    <property type="evidence" value="ECO:0007669"/>
    <property type="project" value="TreeGrafter"/>
</dbReference>
<dbReference type="InterPro" id="IPR046348">
    <property type="entry name" value="SIS_dom_sf"/>
</dbReference>
<dbReference type="Proteomes" id="UP000618733">
    <property type="component" value="Unassembled WGS sequence"/>
</dbReference>
<dbReference type="InterPro" id="IPR047084">
    <property type="entry name" value="GFAT_N"/>
</dbReference>
<keyword evidence="6 10" id="KW-0032">Aminotransferase</keyword>
<evidence type="ECO:0000256" key="3">
    <source>
        <dbReference type="ARBA" id="ARBA00012916"/>
    </source>
</evidence>
<evidence type="ECO:0000256" key="7">
    <source>
        <dbReference type="ARBA" id="ARBA00022679"/>
    </source>
</evidence>
<dbReference type="NCBIfam" id="TIGR01135">
    <property type="entry name" value="glmS"/>
    <property type="match status" value="1"/>
</dbReference>
<keyword evidence="9" id="KW-0315">Glutamine amidotransferase</keyword>
<dbReference type="InterPro" id="IPR035490">
    <property type="entry name" value="GlmS/FrlB_SIS"/>
</dbReference>
<evidence type="ECO:0000256" key="1">
    <source>
        <dbReference type="ARBA" id="ARBA00001031"/>
    </source>
</evidence>
<feature type="active site" description="For Fru-6P isomerization activity" evidence="10">
    <location>
        <position position="611"/>
    </location>
</feature>
<dbReference type="CDD" id="cd00714">
    <property type="entry name" value="GFAT"/>
    <property type="match status" value="1"/>
</dbReference>
<evidence type="ECO:0000256" key="4">
    <source>
        <dbReference type="ARBA" id="ARBA00016090"/>
    </source>
</evidence>
<dbReference type="PANTHER" id="PTHR10937">
    <property type="entry name" value="GLUCOSAMINE--FRUCTOSE-6-PHOSPHATE AMINOTRANSFERASE, ISOMERIZING"/>
    <property type="match status" value="1"/>
</dbReference>
<dbReference type="PROSITE" id="PS51278">
    <property type="entry name" value="GATASE_TYPE_2"/>
    <property type="match status" value="1"/>
</dbReference>
<evidence type="ECO:0000256" key="10">
    <source>
        <dbReference type="HAMAP-Rule" id="MF_00164"/>
    </source>
</evidence>
<evidence type="ECO:0000259" key="12">
    <source>
        <dbReference type="PROSITE" id="PS51464"/>
    </source>
</evidence>
<dbReference type="NCBIfam" id="NF001484">
    <property type="entry name" value="PRK00331.1"/>
    <property type="match status" value="1"/>
</dbReference>
<evidence type="ECO:0000256" key="5">
    <source>
        <dbReference type="ARBA" id="ARBA00022490"/>
    </source>
</evidence>
<dbReference type="GO" id="GO:0005829">
    <property type="term" value="C:cytosol"/>
    <property type="evidence" value="ECO:0007669"/>
    <property type="project" value="TreeGrafter"/>
</dbReference>
<gene>
    <name evidence="10 13" type="primary">glmS</name>
    <name evidence="13" type="ORF">JD292_01260</name>
</gene>
<keyword evidence="5 10" id="KW-0963">Cytoplasm</keyword>
<dbReference type="GO" id="GO:0097367">
    <property type="term" value="F:carbohydrate derivative binding"/>
    <property type="evidence" value="ECO:0007669"/>
    <property type="project" value="InterPro"/>
</dbReference>
<dbReference type="InterPro" id="IPR035466">
    <property type="entry name" value="GlmS/AgaS_SIS"/>
</dbReference>
<feature type="active site" description="Nucleophile; for GATase activity" evidence="10">
    <location>
        <position position="2"/>
    </location>
</feature>
<dbReference type="InterPro" id="IPR005855">
    <property type="entry name" value="GFAT"/>
</dbReference>
<dbReference type="EC" id="2.6.1.16" evidence="3 10"/>
<organism evidence="13 14">
    <name type="scientific">Leucobacter edaphi</name>
    <dbReference type="NCBI Taxonomy" id="2796472"/>
    <lineage>
        <taxon>Bacteria</taxon>
        <taxon>Bacillati</taxon>
        <taxon>Actinomycetota</taxon>
        <taxon>Actinomycetes</taxon>
        <taxon>Micrococcales</taxon>
        <taxon>Microbacteriaceae</taxon>
        <taxon>Leucobacter</taxon>
    </lineage>
</organism>
<comment type="function">
    <text evidence="10">Catalyzes the first step in hexosamine metabolism, converting fructose-6P into glucosamine-6P using glutamine as a nitrogen source.</text>
</comment>
<keyword evidence="8" id="KW-0677">Repeat</keyword>
<protein>
    <recommendedName>
        <fullName evidence="4 10">Glutamine--fructose-6-phosphate aminotransferase [isomerizing]</fullName>
        <ecNumber evidence="3 10">2.6.1.16</ecNumber>
    </recommendedName>
    <alternativeName>
        <fullName evidence="10">D-fructose-6-phosphate amidotransferase</fullName>
    </alternativeName>
    <alternativeName>
        <fullName evidence="10">GFAT</fullName>
    </alternativeName>
    <alternativeName>
        <fullName evidence="10">Glucosamine-6-phosphate synthase</fullName>
    </alternativeName>
    <alternativeName>
        <fullName evidence="10">Hexosephosphate aminotransferase</fullName>
    </alternativeName>
    <alternativeName>
        <fullName evidence="10">L-glutamine--D-fructose-6-phosphate amidotransferase</fullName>
    </alternativeName>
</protein>
<keyword evidence="7 10" id="KW-0808">Transferase</keyword>
<feature type="domain" description="SIS" evidence="12">
    <location>
        <begin position="289"/>
        <end position="428"/>
    </location>
</feature>